<dbReference type="RefSeq" id="XP_033455640.1">
    <property type="nucleotide sequence ID" value="XM_033608069.1"/>
</dbReference>
<evidence type="ECO:0000313" key="2">
    <source>
        <dbReference type="Proteomes" id="UP000504637"/>
    </source>
</evidence>
<evidence type="ECO:0000256" key="1">
    <source>
        <dbReference type="SAM" id="SignalP"/>
    </source>
</evidence>
<feature type="signal peptide" evidence="1">
    <location>
        <begin position="1"/>
        <end position="16"/>
    </location>
</feature>
<dbReference type="Proteomes" id="UP000504637">
    <property type="component" value="Unplaced"/>
</dbReference>
<organism evidence="3">
    <name type="scientific">Dissoconium aciculare CBS 342.82</name>
    <dbReference type="NCBI Taxonomy" id="1314786"/>
    <lineage>
        <taxon>Eukaryota</taxon>
        <taxon>Fungi</taxon>
        <taxon>Dikarya</taxon>
        <taxon>Ascomycota</taxon>
        <taxon>Pezizomycotina</taxon>
        <taxon>Dothideomycetes</taxon>
        <taxon>Dothideomycetidae</taxon>
        <taxon>Mycosphaerellales</taxon>
        <taxon>Dissoconiaceae</taxon>
        <taxon>Dissoconium</taxon>
    </lineage>
</organism>
<sequence>MRVSVLTLLAATAAYAAPVAEAADASVDSYAPKYSPKPTYGAPKPEYTAPAVNPFEVISDAALAILKFKLYLIEQGAKIILSPFEQQYTDKYHPAPAYPAPATHYARGYEPKPTYGKENPFEVLSDAALAVLKFKLYLLSQGAKIILSPIEAAYNEAHHPAPEYPAPSQHYARGEYKPEPTYGKENPFEELSEAAIKLLQFKLYLIETGAKIILSPAEALYNETHHPKPSKTYY</sequence>
<reference evidence="3" key="1">
    <citation type="submission" date="2020-01" db="EMBL/GenBank/DDBJ databases">
        <authorList>
            <consortium name="DOE Joint Genome Institute"/>
            <person name="Haridas S."/>
            <person name="Albert R."/>
            <person name="Binder M."/>
            <person name="Bloem J."/>
            <person name="Labutti K."/>
            <person name="Salamov A."/>
            <person name="Andreopoulos B."/>
            <person name="Baker S.E."/>
            <person name="Barry K."/>
            <person name="Bills G."/>
            <person name="Bluhm B.H."/>
            <person name="Cannon C."/>
            <person name="Castanera R."/>
            <person name="Culley D.E."/>
            <person name="Daum C."/>
            <person name="Ezra D."/>
            <person name="Gonzalez J.B."/>
            <person name="Henrissat B."/>
            <person name="Kuo A."/>
            <person name="Liang C."/>
            <person name="Lipzen A."/>
            <person name="Lutzoni F."/>
            <person name="Magnuson J."/>
            <person name="Mondo S."/>
            <person name="Nolan M."/>
            <person name="Ohm R."/>
            <person name="Pangilinan J."/>
            <person name="Park H.-J."/>
            <person name="Ramirez L."/>
            <person name="Alfaro M."/>
            <person name="Sun H."/>
            <person name="Tritt A."/>
            <person name="Yoshinaga Y."/>
            <person name="Zwiers L.-H."/>
            <person name="Turgeon B.G."/>
            <person name="Goodwin S.B."/>
            <person name="Spatafora J.W."/>
            <person name="Crous P.W."/>
            <person name="Grigoriev I.V."/>
        </authorList>
    </citation>
    <scope>NUCLEOTIDE SEQUENCE</scope>
    <source>
        <strain evidence="3">CBS 342.82</strain>
    </source>
</reference>
<feature type="chain" id="PRO_5027008827" evidence="1">
    <location>
        <begin position="17"/>
        <end position="234"/>
    </location>
</feature>
<reference evidence="3" key="2">
    <citation type="submission" date="2020-04" db="EMBL/GenBank/DDBJ databases">
        <authorList>
            <consortium name="NCBI Genome Project"/>
        </authorList>
    </citation>
    <scope>NUCLEOTIDE SEQUENCE</scope>
    <source>
        <strain evidence="3">CBS 342.82</strain>
    </source>
</reference>
<keyword evidence="2" id="KW-1185">Reference proteome</keyword>
<dbReference type="GeneID" id="54365868"/>
<name>A0A6J3LTJ7_9PEZI</name>
<keyword evidence="1" id="KW-0732">Signal</keyword>
<reference evidence="3" key="3">
    <citation type="submission" date="2025-08" db="UniProtKB">
        <authorList>
            <consortium name="RefSeq"/>
        </authorList>
    </citation>
    <scope>IDENTIFICATION</scope>
    <source>
        <strain evidence="3">CBS 342.82</strain>
    </source>
</reference>
<dbReference type="AlphaFoldDB" id="A0A6J3LTJ7"/>
<evidence type="ECO:0000313" key="3">
    <source>
        <dbReference type="RefSeq" id="XP_033455640.1"/>
    </source>
</evidence>
<accession>A0A6J3LTJ7</accession>
<proteinExistence type="predicted"/>
<gene>
    <name evidence="3" type="ORF">K489DRAFT_413672</name>
</gene>
<protein>
    <submittedName>
        <fullName evidence="3">Uncharacterized protein</fullName>
    </submittedName>
</protein>